<dbReference type="Gene3D" id="3.50.50.60">
    <property type="entry name" value="FAD/NAD(P)-binding domain"/>
    <property type="match status" value="1"/>
</dbReference>
<dbReference type="EMBL" id="JBHTBS010000011">
    <property type="protein sequence ID" value="MFC7338925.1"/>
    <property type="molecule type" value="Genomic_DNA"/>
</dbReference>
<reference evidence="7" key="1">
    <citation type="journal article" date="2019" name="Int. J. Syst. Evol. Microbiol.">
        <title>The Global Catalogue of Microorganisms (GCM) 10K type strain sequencing project: providing services to taxonomists for standard genome sequencing and annotation.</title>
        <authorList>
            <consortium name="The Broad Institute Genomics Platform"/>
            <consortium name="The Broad Institute Genome Sequencing Center for Infectious Disease"/>
            <person name="Wu L."/>
            <person name="Ma J."/>
        </authorList>
    </citation>
    <scope>NUCLEOTIDE SEQUENCE [LARGE SCALE GENOMIC DNA]</scope>
    <source>
        <strain evidence="7">CGMCC 4.1467</strain>
    </source>
</reference>
<evidence type="ECO:0000256" key="1">
    <source>
        <dbReference type="ARBA" id="ARBA00022485"/>
    </source>
</evidence>
<evidence type="ECO:0000313" key="7">
    <source>
        <dbReference type="Proteomes" id="UP001596472"/>
    </source>
</evidence>
<evidence type="ECO:0000256" key="4">
    <source>
        <dbReference type="ARBA" id="ARBA00023004"/>
    </source>
</evidence>
<keyword evidence="5" id="KW-0411">Iron-sulfur</keyword>
<keyword evidence="3" id="KW-0560">Oxidoreductase</keyword>
<keyword evidence="4" id="KW-0408">Iron</keyword>
<keyword evidence="7" id="KW-1185">Reference proteome</keyword>
<sequence>MKVDVLVIGGGSAGLAAAVTSARAGLNTVMVERHGMAGGMGTASLVHTFCGLYLIDGDEARHANVGLPEEIADRMIMATRSGPVKMGRVWVLPQHPVEFARISDELLRESGVKVLFHSEVVSLEPGWRAKVVCRGEFHKVEAAAVIDASGDAVGAAMLGLEDQRAAADRLQRPAYVSGIQGVIGELAGLTLSGRIVEGIRSGDLPKAALGMHFRSSGRPGEIFGTLDLSGEESGAYDPTDPACLSALEEAGRTVTGAVMRYFQAKQEGWERAYVSHWPARAGVRESRRYRGDRVLTGDDVLSARRFDDEVALASWPLELRETNRGPKLRYPEGGQPAGIPAGALRVAGMPGLYVAGRCISCDHQAQASIRVMGTCFATGQAAGRMVAGSPAE</sequence>
<dbReference type="PANTHER" id="PTHR43498">
    <property type="entry name" value="FERREDOXIN:COB-COM HETERODISULFIDE REDUCTASE SUBUNIT A"/>
    <property type="match status" value="1"/>
</dbReference>
<dbReference type="Pfam" id="PF12831">
    <property type="entry name" value="FAD_oxidored"/>
    <property type="match status" value="1"/>
</dbReference>
<dbReference type="SUPFAM" id="SSF51905">
    <property type="entry name" value="FAD/NAD(P)-binding domain"/>
    <property type="match status" value="1"/>
</dbReference>
<proteinExistence type="predicted"/>
<accession>A0ABW2LCM8</accession>
<evidence type="ECO:0000313" key="6">
    <source>
        <dbReference type="EMBL" id="MFC7338925.1"/>
    </source>
</evidence>
<dbReference type="InterPro" id="IPR036188">
    <property type="entry name" value="FAD/NAD-bd_sf"/>
</dbReference>
<dbReference type="PANTHER" id="PTHR43498:SF1">
    <property type="entry name" value="COB--COM HETERODISULFIDE REDUCTASE IRON-SULFUR SUBUNIT A"/>
    <property type="match status" value="1"/>
</dbReference>
<keyword evidence="2" id="KW-0479">Metal-binding</keyword>
<name>A0ABW2LCM8_9BACT</name>
<evidence type="ECO:0000256" key="3">
    <source>
        <dbReference type="ARBA" id="ARBA00023002"/>
    </source>
</evidence>
<dbReference type="Proteomes" id="UP001596472">
    <property type="component" value="Unassembled WGS sequence"/>
</dbReference>
<keyword evidence="1" id="KW-0004">4Fe-4S</keyword>
<dbReference type="InterPro" id="IPR039650">
    <property type="entry name" value="HdrA-like"/>
</dbReference>
<organism evidence="6 7">
    <name type="scientific">Haloferula chungangensis</name>
    <dbReference type="NCBI Taxonomy" id="1048331"/>
    <lineage>
        <taxon>Bacteria</taxon>
        <taxon>Pseudomonadati</taxon>
        <taxon>Verrucomicrobiota</taxon>
        <taxon>Verrucomicrobiia</taxon>
        <taxon>Verrucomicrobiales</taxon>
        <taxon>Verrucomicrobiaceae</taxon>
        <taxon>Haloferula</taxon>
    </lineage>
</organism>
<dbReference type="PRINTS" id="PR00368">
    <property type="entry name" value="FADPNR"/>
</dbReference>
<evidence type="ECO:0000256" key="2">
    <source>
        <dbReference type="ARBA" id="ARBA00022723"/>
    </source>
</evidence>
<protein>
    <submittedName>
        <fullName evidence="6">FAD-dependent oxidoreductase</fullName>
    </submittedName>
</protein>
<evidence type="ECO:0000256" key="5">
    <source>
        <dbReference type="ARBA" id="ARBA00023014"/>
    </source>
</evidence>
<comment type="caution">
    <text evidence="6">The sequence shown here is derived from an EMBL/GenBank/DDBJ whole genome shotgun (WGS) entry which is preliminary data.</text>
</comment>
<dbReference type="RefSeq" id="WP_379714911.1">
    <property type="nucleotide sequence ID" value="NZ_JBHTBS010000011.1"/>
</dbReference>
<gene>
    <name evidence="6" type="ORF">ACFQY0_17140</name>
</gene>